<dbReference type="AlphaFoldDB" id="A0A4C2AGW8"/>
<dbReference type="EMBL" id="BGZK01003075">
    <property type="protein sequence ID" value="GBP98135.1"/>
    <property type="molecule type" value="Genomic_DNA"/>
</dbReference>
<reference evidence="1 2" key="1">
    <citation type="journal article" date="2019" name="Commun. Biol.">
        <title>The bagworm genome reveals a unique fibroin gene that provides high tensile strength.</title>
        <authorList>
            <person name="Kono N."/>
            <person name="Nakamura H."/>
            <person name="Ohtoshi R."/>
            <person name="Tomita M."/>
            <person name="Numata K."/>
            <person name="Arakawa K."/>
        </authorList>
    </citation>
    <scope>NUCLEOTIDE SEQUENCE [LARGE SCALE GENOMIC DNA]</scope>
</reference>
<name>A0A4C2AGW8_EUMVA</name>
<organism evidence="1 2">
    <name type="scientific">Eumeta variegata</name>
    <name type="common">Bagworm moth</name>
    <name type="synonym">Eumeta japonica</name>
    <dbReference type="NCBI Taxonomy" id="151549"/>
    <lineage>
        <taxon>Eukaryota</taxon>
        <taxon>Metazoa</taxon>
        <taxon>Ecdysozoa</taxon>
        <taxon>Arthropoda</taxon>
        <taxon>Hexapoda</taxon>
        <taxon>Insecta</taxon>
        <taxon>Pterygota</taxon>
        <taxon>Neoptera</taxon>
        <taxon>Endopterygota</taxon>
        <taxon>Lepidoptera</taxon>
        <taxon>Glossata</taxon>
        <taxon>Ditrysia</taxon>
        <taxon>Tineoidea</taxon>
        <taxon>Psychidae</taxon>
        <taxon>Oiketicinae</taxon>
        <taxon>Eumeta</taxon>
    </lineage>
</organism>
<sequence>MQQLPQQGGLYGAFLDQSRGQFGGFLELHMELDLLLLTTINHHQTFSKVYQANIEWLRPAGGGAALDNLDSWETIQVQFSYPVPPIHSCQLALSHRHNRSAQ</sequence>
<protein>
    <submittedName>
        <fullName evidence="1">Uncharacterized protein</fullName>
    </submittedName>
</protein>
<gene>
    <name evidence="1" type="ORF">EVAR_100352_1</name>
</gene>
<evidence type="ECO:0000313" key="2">
    <source>
        <dbReference type="Proteomes" id="UP000299102"/>
    </source>
</evidence>
<comment type="caution">
    <text evidence="1">The sequence shown here is derived from an EMBL/GenBank/DDBJ whole genome shotgun (WGS) entry which is preliminary data.</text>
</comment>
<accession>A0A4C2AGW8</accession>
<keyword evidence="2" id="KW-1185">Reference proteome</keyword>
<proteinExistence type="predicted"/>
<dbReference type="Proteomes" id="UP000299102">
    <property type="component" value="Unassembled WGS sequence"/>
</dbReference>
<evidence type="ECO:0000313" key="1">
    <source>
        <dbReference type="EMBL" id="GBP98135.1"/>
    </source>
</evidence>